<dbReference type="Pfam" id="PF03704">
    <property type="entry name" value="BTAD"/>
    <property type="match status" value="1"/>
</dbReference>
<organism evidence="9 10">
    <name type="scientific">Phytohabitans kaempferiae</name>
    <dbReference type="NCBI Taxonomy" id="1620943"/>
    <lineage>
        <taxon>Bacteria</taxon>
        <taxon>Bacillati</taxon>
        <taxon>Actinomycetota</taxon>
        <taxon>Actinomycetes</taxon>
        <taxon>Micromonosporales</taxon>
        <taxon>Micromonosporaceae</taxon>
    </lineage>
</organism>
<proteinExistence type="inferred from homology"/>
<evidence type="ECO:0000256" key="3">
    <source>
        <dbReference type="ARBA" id="ARBA00023125"/>
    </source>
</evidence>
<feature type="region of interest" description="Disordered" evidence="7">
    <location>
        <begin position="241"/>
        <end position="268"/>
    </location>
</feature>
<name>A0ABV6M466_9ACTN</name>
<keyword evidence="10" id="KW-1185">Reference proteome</keyword>
<dbReference type="InterPro" id="IPR019734">
    <property type="entry name" value="TPR_rpt"/>
</dbReference>
<evidence type="ECO:0000256" key="4">
    <source>
        <dbReference type="ARBA" id="ARBA00023163"/>
    </source>
</evidence>
<dbReference type="InterPro" id="IPR027417">
    <property type="entry name" value="P-loop_NTPase"/>
</dbReference>
<dbReference type="SUPFAM" id="SSF52540">
    <property type="entry name" value="P-loop containing nucleoside triphosphate hydrolases"/>
    <property type="match status" value="1"/>
</dbReference>
<keyword evidence="4" id="KW-0804">Transcription</keyword>
<dbReference type="PROSITE" id="PS50005">
    <property type="entry name" value="TPR"/>
    <property type="match status" value="1"/>
</dbReference>
<dbReference type="RefSeq" id="WP_377251921.1">
    <property type="nucleotide sequence ID" value="NZ_JBHLUH010000030.1"/>
</dbReference>
<dbReference type="InterPro" id="IPR036388">
    <property type="entry name" value="WH-like_DNA-bd_sf"/>
</dbReference>
<protein>
    <submittedName>
        <fullName evidence="9">Tetratricopeptide repeat protein</fullName>
    </submittedName>
</protein>
<dbReference type="SMART" id="SM01043">
    <property type="entry name" value="BTAD"/>
    <property type="match status" value="1"/>
</dbReference>
<accession>A0ABV6M466</accession>
<evidence type="ECO:0000256" key="6">
    <source>
        <dbReference type="PROSITE-ProRule" id="PRU01091"/>
    </source>
</evidence>
<keyword evidence="3 6" id="KW-0238">DNA-binding</keyword>
<dbReference type="Gene3D" id="1.25.40.10">
    <property type="entry name" value="Tetratricopeptide repeat domain"/>
    <property type="match status" value="3"/>
</dbReference>
<dbReference type="CDD" id="cd15831">
    <property type="entry name" value="BTAD"/>
    <property type="match status" value="1"/>
</dbReference>
<dbReference type="Pfam" id="PF00486">
    <property type="entry name" value="Trans_reg_C"/>
    <property type="match status" value="1"/>
</dbReference>
<dbReference type="PANTHER" id="PTHR35807">
    <property type="entry name" value="TRANSCRIPTIONAL REGULATOR REDD-RELATED"/>
    <property type="match status" value="1"/>
</dbReference>
<gene>
    <name evidence="9" type="ORF">ACFFIA_16755</name>
</gene>
<evidence type="ECO:0000256" key="2">
    <source>
        <dbReference type="ARBA" id="ARBA00023015"/>
    </source>
</evidence>
<evidence type="ECO:0000313" key="10">
    <source>
        <dbReference type="Proteomes" id="UP001589867"/>
    </source>
</evidence>
<dbReference type="InterPro" id="IPR005158">
    <property type="entry name" value="BTAD"/>
</dbReference>
<dbReference type="InterPro" id="IPR001867">
    <property type="entry name" value="OmpR/PhoB-type_DNA-bd"/>
</dbReference>
<keyword evidence="2" id="KW-0805">Transcription regulation</keyword>
<dbReference type="SUPFAM" id="SSF48452">
    <property type="entry name" value="TPR-like"/>
    <property type="match status" value="4"/>
</dbReference>
<dbReference type="InterPro" id="IPR011990">
    <property type="entry name" value="TPR-like_helical_dom_sf"/>
</dbReference>
<dbReference type="Proteomes" id="UP001589867">
    <property type="component" value="Unassembled WGS sequence"/>
</dbReference>
<evidence type="ECO:0000313" key="9">
    <source>
        <dbReference type="EMBL" id="MFC0529304.1"/>
    </source>
</evidence>
<evidence type="ECO:0000259" key="8">
    <source>
        <dbReference type="PROSITE" id="PS51755"/>
    </source>
</evidence>
<dbReference type="InterPro" id="IPR051677">
    <property type="entry name" value="AfsR-DnrI-RedD_regulator"/>
</dbReference>
<feature type="DNA-binding region" description="OmpR/PhoB-type" evidence="6">
    <location>
        <begin position="1"/>
        <end position="104"/>
    </location>
</feature>
<dbReference type="Gene3D" id="3.40.50.300">
    <property type="entry name" value="P-loop containing nucleotide triphosphate hydrolases"/>
    <property type="match status" value="1"/>
</dbReference>
<evidence type="ECO:0000256" key="1">
    <source>
        <dbReference type="ARBA" id="ARBA00005820"/>
    </source>
</evidence>
<dbReference type="Gene3D" id="1.10.10.10">
    <property type="entry name" value="Winged helix-like DNA-binding domain superfamily/Winged helix DNA-binding domain"/>
    <property type="match status" value="1"/>
</dbReference>
<dbReference type="PRINTS" id="PR00364">
    <property type="entry name" value="DISEASERSIST"/>
</dbReference>
<dbReference type="PANTHER" id="PTHR35807:SF1">
    <property type="entry name" value="TRANSCRIPTIONAL REGULATOR REDD"/>
    <property type="match status" value="1"/>
</dbReference>
<reference evidence="9 10" key="1">
    <citation type="submission" date="2024-09" db="EMBL/GenBank/DDBJ databases">
        <authorList>
            <person name="Sun Q."/>
            <person name="Mori K."/>
        </authorList>
    </citation>
    <scope>NUCLEOTIDE SEQUENCE [LARGE SCALE GENOMIC DNA]</scope>
    <source>
        <strain evidence="9 10">TBRC 3947</strain>
    </source>
</reference>
<feature type="repeat" description="TPR" evidence="5">
    <location>
        <begin position="965"/>
        <end position="998"/>
    </location>
</feature>
<dbReference type="Pfam" id="PF13424">
    <property type="entry name" value="TPR_12"/>
    <property type="match status" value="3"/>
</dbReference>
<dbReference type="EMBL" id="JBHLUH010000030">
    <property type="protein sequence ID" value="MFC0529304.1"/>
    <property type="molecule type" value="Genomic_DNA"/>
</dbReference>
<feature type="domain" description="OmpR/PhoB-type" evidence="8">
    <location>
        <begin position="1"/>
        <end position="104"/>
    </location>
</feature>
<dbReference type="SUPFAM" id="SSF46894">
    <property type="entry name" value="C-terminal effector domain of the bipartite response regulators"/>
    <property type="match status" value="1"/>
</dbReference>
<dbReference type="InterPro" id="IPR016032">
    <property type="entry name" value="Sig_transdc_resp-reg_C-effctor"/>
</dbReference>
<evidence type="ECO:0000256" key="7">
    <source>
        <dbReference type="SAM" id="MobiDB-lite"/>
    </source>
</evidence>
<keyword evidence="5" id="KW-0802">TPR repeat</keyword>
<comment type="similarity">
    <text evidence="1">Belongs to the AfsR/DnrI/RedD regulatory family.</text>
</comment>
<comment type="caution">
    <text evidence="9">The sequence shown here is derived from an EMBL/GenBank/DDBJ whole genome shotgun (WGS) entry which is preliminary data.</text>
</comment>
<sequence length="1024" mass="111284">MRFQVLGPVVAHGEHGLVPLGPARQRTVLAVLLAELGRVVAFDELVGRVWGETPPQRASQTLHSYLSRLRTVLDGAGGAALVRRAHGYLVETDRGVVDLYRFRALSEQARRVDDDERAARLWDEALALWRGAPFADLDSDWLRRVAVGLEGERLAAVLDRTDVLLGRGEHARLLPELTAAVAEHPMDERRAGQLMLALYRCGRQADALARYRLLRQRLVDELGSDPGPALRDLQQQILRQDPQLTLPSTVGTPDASRPPAGRRTRPHRPAQLLADVPSFTGRTTELQRLDDLLPDSAGAPRPVVITAIGGTAGVGKTALAIHWAHRVIDRFPDGQLYVNLHGYDPQQPMPAEDALARFLTALGVTGQNIPLDLDERAARYRSELAGRRMLIVLDNAADVAQVRPLLPGSGSCLVVVTSRDSLAGLVAVHGAVRIDLDLLPSGEAVGLLRRLIGARVDADPASATALAKQCARLPLALRIAAELAVSRPDDTLADLVAELADRQDRLDLLDAGGDQYAAVREVFSWSIQQLPAEAARTFRMLGLHPGPDLEPYAVAALTEAGVDQARRILELLTRAHLVHRTDRGRYGIHDLLRAYATDLATTEENDQRRWEAEVRLRDYYQAAATSAMDTLHPTEAHWRPDRPATTAVLPDLTDPGAASAWLERERFCLVATAAHAAANGSSRYAVDLARVLYRYLSAAHLTEQLAINGHALRAAERAGDLLGTAHALRHLATAYVSSGRYAQATEHGQLARTRFQHAGDPAGEGLTLLALGVAQSRMGNHKQAIDDYREAVTCFGKVGDRLGEASGLANLAVVNAWLARYDEAADNNRQALAIYREVGSRYHEGLTLGNLAEVELRQGDYAAADENLQHALSIVQQLDIPITHASILDGLGRLHIHLRQPETATGYLRQALTLCRTTGERYAQSWTLNSLGEAAQLADRPADAVAHYTEALAIATETGTRPQQARAHAGLGHAHRAQGDTDEAWAHYEQAYAIYSELGMPDAEDIRAAIGRLDGPAGPTLEDA</sequence>
<dbReference type="PROSITE" id="PS51755">
    <property type="entry name" value="OMPR_PHOB"/>
    <property type="match status" value="1"/>
</dbReference>
<dbReference type="SMART" id="SM00862">
    <property type="entry name" value="Trans_reg_C"/>
    <property type="match status" value="1"/>
</dbReference>
<evidence type="ECO:0000256" key="5">
    <source>
        <dbReference type="PROSITE-ProRule" id="PRU00339"/>
    </source>
</evidence>
<dbReference type="SMART" id="SM00028">
    <property type="entry name" value="TPR"/>
    <property type="match status" value="7"/>
</dbReference>